<organism evidence="2">
    <name type="scientific">bioreactor metagenome</name>
    <dbReference type="NCBI Taxonomy" id="1076179"/>
    <lineage>
        <taxon>unclassified sequences</taxon>
        <taxon>metagenomes</taxon>
        <taxon>ecological metagenomes</taxon>
    </lineage>
</organism>
<feature type="compositionally biased region" description="Basic residues" evidence="1">
    <location>
        <begin position="36"/>
        <end position="45"/>
    </location>
</feature>
<gene>
    <name evidence="2" type="ORF">SDC9_95944</name>
</gene>
<feature type="region of interest" description="Disordered" evidence="1">
    <location>
        <begin position="23"/>
        <end position="73"/>
    </location>
</feature>
<dbReference type="NCBIfam" id="NF040908">
    <property type="entry name" value="CPC_1213_fam"/>
    <property type="match status" value="1"/>
</dbReference>
<dbReference type="EMBL" id="VSSQ01012429">
    <property type="protein sequence ID" value="MPM49216.1"/>
    <property type="molecule type" value="Genomic_DNA"/>
</dbReference>
<feature type="compositionally biased region" description="Basic and acidic residues" evidence="1">
    <location>
        <begin position="62"/>
        <end position="73"/>
    </location>
</feature>
<feature type="compositionally biased region" description="Basic and acidic residues" evidence="1">
    <location>
        <begin position="23"/>
        <end position="35"/>
    </location>
</feature>
<protein>
    <submittedName>
        <fullName evidence="2">Uncharacterized protein</fullName>
    </submittedName>
</protein>
<name>A0A645A8G9_9ZZZZ</name>
<sequence>MDIFKEHKRVLSGYSKFREESVHMTKMKDTKENRKHDGKFRKKHINHDPAAESARATFGEPRVNDDNPRDFKI</sequence>
<dbReference type="InterPro" id="IPR053788">
    <property type="entry name" value="CPC_1213-like"/>
</dbReference>
<evidence type="ECO:0000256" key="1">
    <source>
        <dbReference type="SAM" id="MobiDB-lite"/>
    </source>
</evidence>
<comment type="caution">
    <text evidence="2">The sequence shown here is derived from an EMBL/GenBank/DDBJ whole genome shotgun (WGS) entry which is preliminary data.</text>
</comment>
<reference evidence="2" key="1">
    <citation type="submission" date="2019-08" db="EMBL/GenBank/DDBJ databases">
        <authorList>
            <person name="Kucharzyk K."/>
            <person name="Murdoch R.W."/>
            <person name="Higgins S."/>
            <person name="Loffler F."/>
        </authorList>
    </citation>
    <scope>NUCLEOTIDE SEQUENCE</scope>
</reference>
<evidence type="ECO:0000313" key="2">
    <source>
        <dbReference type="EMBL" id="MPM49216.1"/>
    </source>
</evidence>
<proteinExistence type="predicted"/>
<accession>A0A645A8G9</accession>
<dbReference type="AlphaFoldDB" id="A0A645A8G9"/>